<organism evidence="3">
    <name type="scientific">Oryza sativa subsp. japonica</name>
    <name type="common">Rice</name>
    <dbReference type="NCBI Taxonomy" id="39947"/>
    <lineage>
        <taxon>Eukaryota</taxon>
        <taxon>Viridiplantae</taxon>
        <taxon>Streptophyta</taxon>
        <taxon>Embryophyta</taxon>
        <taxon>Tracheophyta</taxon>
        <taxon>Spermatophyta</taxon>
        <taxon>Magnoliopsida</taxon>
        <taxon>Liliopsida</taxon>
        <taxon>Poales</taxon>
        <taxon>Poaceae</taxon>
        <taxon>BOP clade</taxon>
        <taxon>Oryzoideae</taxon>
        <taxon>Oryzeae</taxon>
        <taxon>Oryzinae</taxon>
        <taxon>Oryza</taxon>
        <taxon>Oryza sativa</taxon>
    </lineage>
</organism>
<feature type="chain" id="PRO_5035232966" evidence="2">
    <location>
        <begin position="32"/>
        <end position="186"/>
    </location>
</feature>
<dbReference type="Proteomes" id="UP000817658">
    <property type="component" value="Chromosome 1"/>
</dbReference>
<dbReference type="EMBL" id="AP003329">
    <property type="protein sequence ID" value="BAD53103.1"/>
    <property type="molecule type" value="Genomic_DNA"/>
</dbReference>
<protein>
    <submittedName>
        <fullName evidence="3">RNA binding protein-like</fullName>
    </submittedName>
</protein>
<accession>Q5ZBE3</accession>
<evidence type="ECO:0000256" key="2">
    <source>
        <dbReference type="SAM" id="SignalP"/>
    </source>
</evidence>
<name>Q5ZB42_ORYSJ</name>
<evidence type="ECO:0000256" key="1">
    <source>
        <dbReference type="SAM" id="MobiDB-lite"/>
    </source>
</evidence>
<sequence length="186" mass="19939">MHKSDSRHRQTDLSSMLMSILLHFSVILCKSRERGARGPGPRGWEPRGSLTVHGGPGAPGLTPAGAVGPTRQPQPRARAADGWAPRGNRAARPKVATSTRPAGGGARAPMVAAGDHWRGGAAAERGEGRGKGGDGPRLTPGRRRRRRRRPERREAVARLGSTGSVVLRWSASETEGWTRSARMRRS</sequence>
<keyword evidence="2" id="KW-0732">Signal</keyword>
<evidence type="ECO:0000313" key="3">
    <source>
        <dbReference type="EMBL" id="BAD53103.1"/>
    </source>
</evidence>
<dbReference type="AlphaFoldDB" id="Q5ZB42"/>
<feature type="compositionally biased region" description="Basic residues" evidence="1">
    <location>
        <begin position="140"/>
        <end position="150"/>
    </location>
</feature>
<reference evidence="5" key="3">
    <citation type="journal article" date="2008" name="Nucleic Acids Res.">
        <title>The rice annotation project database (RAP-DB): 2008 update.</title>
        <authorList>
            <consortium name="The rice annotation project (RAP)"/>
        </authorList>
    </citation>
    <scope>GENOME REANNOTATION</scope>
    <source>
        <strain evidence="5">cv. Nipponbare</strain>
    </source>
</reference>
<evidence type="ECO:0000313" key="4">
    <source>
        <dbReference type="EMBL" id="BAD53189.1"/>
    </source>
</evidence>
<reference evidence="3" key="1">
    <citation type="journal article" date="2002" name="Nature">
        <title>The genome sequence and structure of rice chromosome 1.</title>
        <authorList>
            <person name="Sasaki T."/>
            <person name="Matsumoto T."/>
            <person name="Yamamoto K."/>
            <person name="Sakata K."/>
            <person name="Baba T."/>
            <person name="Katayose Y."/>
            <person name="Wu J."/>
            <person name="Niimura Y."/>
            <person name="Cheng Z."/>
            <person name="Nagamura Y."/>
            <person name="Antonio B.A."/>
            <person name="Kanamori H."/>
            <person name="Hosokawa S."/>
            <person name="Masukawa M."/>
            <person name="Arikawa K."/>
            <person name="Chiden Y."/>
            <person name="Hayashi M."/>
            <person name="Okamoto M."/>
            <person name="Ando T."/>
            <person name="Aoki H."/>
            <person name="Arita K."/>
            <person name="Hamada M."/>
            <person name="Harada C."/>
            <person name="Hijishita S."/>
            <person name="Honda M."/>
            <person name="Ichikawa Y."/>
            <person name="Idonuma A."/>
            <person name="Iijima M."/>
            <person name="Ikeda M."/>
            <person name="Ikeno M."/>
            <person name="Itoh S."/>
            <person name="Itoh T."/>
            <person name="Itoh Y."/>
            <person name="Itoh Y."/>
            <person name="Iwabuchi A."/>
            <person name="Kamiya K."/>
            <person name="Karasawa W."/>
            <person name="Katagiri S."/>
            <person name="Kikuta A."/>
            <person name="Kobayashi N."/>
            <person name="Kono I."/>
            <person name="Machita K."/>
            <person name="Maehara T."/>
            <person name="Mizuno H."/>
            <person name="Mizubayashi T."/>
            <person name="Mukai Y."/>
            <person name="Nagasaki H."/>
            <person name="Nakashima M."/>
            <person name="Nakama Y."/>
            <person name="Nakamichi Y."/>
            <person name="Nakamura M."/>
            <person name="Namiki N."/>
            <person name="Negishi M."/>
            <person name="Ohta I."/>
            <person name="Ono N."/>
            <person name="Saji S."/>
            <person name="Sakai K."/>
            <person name="Shibata M."/>
            <person name="Shimokawa T."/>
            <person name="Shomura A."/>
            <person name="Song J."/>
            <person name="Takazaki Y."/>
            <person name="Terasawa K."/>
            <person name="Tsuji K."/>
            <person name="Waki K."/>
            <person name="Yamagata H."/>
            <person name="Yamane H."/>
            <person name="Yoshiki S."/>
            <person name="Yoshihara R."/>
            <person name="Yukawa K."/>
            <person name="Zhong H."/>
            <person name="Iwama H."/>
            <person name="Endo T."/>
            <person name="Ito H."/>
            <person name="Hahn J.H."/>
            <person name="Kim H.I."/>
            <person name="Eun M.Y."/>
            <person name="Yano M."/>
            <person name="Jiang J."/>
            <person name="Gojobori T."/>
        </authorList>
    </citation>
    <scope>NUCLEOTIDE SEQUENCE</scope>
</reference>
<accession>Q5ZB42</accession>
<evidence type="ECO:0000313" key="5">
    <source>
        <dbReference type="Proteomes" id="UP000000763"/>
    </source>
</evidence>
<feature type="region of interest" description="Disordered" evidence="1">
    <location>
        <begin position="33"/>
        <end position="164"/>
    </location>
</feature>
<reference evidence="5" key="2">
    <citation type="journal article" date="2005" name="Nature">
        <title>The map-based sequence of the rice genome.</title>
        <authorList>
            <consortium name="International rice genome sequencing project (IRGSP)"/>
            <person name="Matsumoto T."/>
            <person name="Wu J."/>
            <person name="Kanamori H."/>
            <person name="Katayose Y."/>
            <person name="Fujisawa M."/>
            <person name="Namiki N."/>
            <person name="Mizuno H."/>
            <person name="Yamamoto K."/>
            <person name="Antonio B.A."/>
            <person name="Baba T."/>
            <person name="Sakata K."/>
            <person name="Nagamura Y."/>
            <person name="Aoki H."/>
            <person name="Arikawa K."/>
            <person name="Arita K."/>
            <person name="Bito T."/>
            <person name="Chiden Y."/>
            <person name="Fujitsuka N."/>
            <person name="Fukunaka R."/>
            <person name="Hamada M."/>
            <person name="Harada C."/>
            <person name="Hayashi A."/>
            <person name="Hijishita S."/>
            <person name="Honda M."/>
            <person name="Hosokawa S."/>
            <person name="Ichikawa Y."/>
            <person name="Idonuma A."/>
            <person name="Iijima M."/>
            <person name="Ikeda M."/>
            <person name="Ikeno M."/>
            <person name="Ito K."/>
            <person name="Ito S."/>
            <person name="Ito T."/>
            <person name="Ito Y."/>
            <person name="Ito Y."/>
            <person name="Iwabuchi A."/>
            <person name="Kamiya K."/>
            <person name="Karasawa W."/>
            <person name="Kurita K."/>
            <person name="Katagiri S."/>
            <person name="Kikuta A."/>
            <person name="Kobayashi H."/>
            <person name="Kobayashi N."/>
            <person name="Machita K."/>
            <person name="Maehara T."/>
            <person name="Masukawa M."/>
            <person name="Mizubayashi T."/>
            <person name="Mukai Y."/>
            <person name="Nagasaki H."/>
            <person name="Nagata Y."/>
            <person name="Naito S."/>
            <person name="Nakashima M."/>
            <person name="Nakama Y."/>
            <person name="Nakamichi Y."/>
            <person name="Nakamura M."/>
            <person name="Meguro A."/>
            <person name="Negishi M."/>
            <person name="Ohta I."/>
            <person name="Ohta T."/>
            <person name="Okamoto M."/>
            <person name="Ono N."/>
            <person name="Saji S."/>
            <person name="Sakaguchi M."/>
            <person name="Sakai K."/>
            <person name="Shibata M."/>
            <person name="Shimokawa T."/>
            <person name="Song J."/>
            <person name="Takazaki Y."/>
            <person name="Terasawa K."/>
            <person name="Tsugane M."/>
            <person name="Tsuji K."/>
            <person name="Ueda S."/>
            <person name="Waki K."/>
            <person name="Yamagata H."/>
            <person name="Yamamoto M."/>
            <person name="Yamamoto S."/>
            <person name="Yamane H."/>
            <person name="Yoshiki S."/>
            <person name="Yoshihara R."/>
            <person name="Yukawa K."/>
            <person name="Zhong H."/>
            <person name="Yano M."/>
            <person name="Yuan Q."/>
            <person name="Ouyang S."/>
            <person name="Liu J."/>
            <person name="Jones K.M."/>
            <person name="Gansberger K."/>
            <person name="Moffat K."/>
            <person name="Hill J."/>
            <person name="Bera J."/>
            <person name="Fadrosh D."/>
            <person name="Jin S."/>
            <person name="Johri S."/>
            <person name="Kim M."/>
            <person name="Overton L."/>
            <person name="Reardon M."/>
            <person name="Tsitrin T."/>
            <person name="Vuong H."/>
            <person name="Weaver B."/>
            <person name="Ciecko A."/>
            <person name="Tallon L."/>
            <person name="Jackson J."/>
            <person name="Pai G."/>
            <person name="Aken S.V."/>
            <person name="Utterback T."/>
            <person name="Reidmuller S."/>
            <person name="Feldblyum T."/>
            <person name="Hsiao J."/>
            <person name="Zismann V."/>
            <person name="Iobst S."/>
            <person name="de Vazeille A.R."/>
            <person name="Buell C.R."/>
            <person name="Ying K."/>
            <person name="Li Y."/>
            <person name="Lu T."/>
            <person name="Huang Y."/>
            <person name="Zhao Q."/>
            <person name="Feng Q."/>
            <person name="Zhang L."/>
            <person name="Zhu J."/>
            <person name="Weng Q."/>
            <person name="Mu J."/>
            <person name="Lu Y."/>
            <person name="Fan D."/>
            <person name="Liu Y."/>
            <person name="Guan J."/>
            <person name="Zhang Y."/>
            <person name="Yu S."/>
            <person name="Liu X."/>
            <person name="Zhang Y."/>
            <person name="Hong G."/>
            <person name="Han B."/>
            <person name="Choisne N."/>
            <person name="Demange N."/>
            <person name="Orjeda G."/>
            <person name="Samain S."/>
            <person name="Cattolico L."/>
            <person name="Pelletier E."/>
            <person name="Couloux A."/>
            <person name="Segurens B."/>
            <person name="Wincker P."/>
            <person name="D'Hont A."/>
            <person name="Scarpelli C."/>
            <person name="Weissenbach J."/>
            <person name="Salanoubat M."/>
            <person name="Quetier F."/>
            <person name="Yu Y."/>
            <person name="Kim H.R."/>
            <person name="Rambo T."/>
            <person name="Currie J."/>
            <person name="Collura K."/>
            <person name="Luo M."/>
            <person name="Yang T."/>
            <person name="Ammiraju J.S.S."/>
            <person name="Engler F."/>
            <person name="Soderlund C."/>
            <person name="Wing R.A."/>
            <person name="Palmer L.E."/>
            <person name="de la Bastide M."/>
            <person name="Spiegel L."/>
            <person name="Nascimento L."/>
            <person name="Zutavern T."/>
            <person name="O'Shaughnessy A."/>
            <person name="Dike S."/>
            <person name="Dedhia N."/>
            <person name="Preston R."/>
            <person name="Balija V."/>
            <person name="McCombie W.R."/>
            <person name="Chow T."/>
            <person name="Chen H."/>
            <person name="Chung M."/>
            <person name="Chen C."/>
            <person name="Shaw J."/>
            <person name="Wu H."/>
            <person name="Hsiao K."/>
            <person name="Chao Y."/>
            <person name="Chu M."/>
            <person name="Cheng C."/>
            <person name="Hour A."/>
            <person name="Lee P."/>
            <person name="Lin S."/>
            <person name="Lin Y."/>
            <person name="Liou J."/>
            <person name="Liu S."/>
            <person name="Hsing Y."/>
            <person name="Raghuvanshi S."/>
            <person name="Mohanty A."/>
            <person name="Bharti A.K."/>
            <person name="Gaur A."/>
            <person name="Gupta V."/>
            <person name="Kumar D."/>
            <person name="Ravi V."/>
            <person name="Vij S."/>
            <person name="Kapur A."/>
            <person name="Khurana P."/>
            <person name="Khurana P."/>
            <person name="Khurana J.P."/>
            <person name="Tyagi A.K."/>
            <person name="Gaikwad K."/>
            <person name="Singh A."/>
            <person name="Dalal V."/>
            <person name="Srivastava S."/>
            <person name="Dixit A."/>
            <person name="Pal A.K."/>
            <person name="Ghazi I.A."/>
            <person name="Yadav M."/>
            <person name="Pandit A."/>
            <person name="Bhargava A."/>
            <person name="Sureshbabu K."/>
            <person name="Batra K."/>
            <person name="Sharma T.R."/>
            <person name="Mohapatra T."/>
            <person name="Singh N.K."/>
            <person name="Messing J."/>
            <person name="Nelson A.B."/>
            <person name="Fuks G."/>
            <person name="Kavchok S."/>
            <person name="Keizer G."/>
            <person name="Linton E."/>
            <person name="Llaca V."/>
            <person name="Song R."/>
            <person name="Tanyolac B."/>
            <person name="Young S."/>
            <person name="Ho-Il K."/>
            <person name="Hahn J.H."/>
            <person name="Sangsakoo G."/>
            <person name="Vanavichit A."/>
            <person name="de Mattos Luiz.A.T."/>
            <person name="Zimmer P.D."/>
            <person name="Malone G."/>
            <person name="Dellagostin O."/>
            <person name="de Oliveira A.C."/>
            <person name="Bevan M."/>
            <person name="Bancroft I."/>
            <person name="Minx P."/>
            <person name="Cordum H."/>
            <person name="Wilson R."/>
            <person name="Cheng Z."/>
            <person name="Jin W."/>
            <person name="Jiang J."/>
            <person name="Leong S.A."/>
            <person name="Iwama H."/>
            <person name="Gojobori T."/>
            <person name="Itoh T."/>
            <person name="Niimura Y."/>
            <person name="Fujii Y."/>
            <person name="Habara T."/>
            <person name="Sakai H."/>
            <person name="Sato Y."/>
            <person name="Wilson G."/>
            <person name="Kumar K."/>
            <person name="McCouch S."/>
            <person name="Juretic N."/>
            <person name="Hoen D."/>
            <person name="Wright S."/>
            <person name="Bruskiewich R."/>
            <person name="Bureau T."/>
            <person name="Miyao A."/>
            <person name="Hirochika H."/>
            <person name="Nishikawa T."/>
            <person name="Kadowaki K."/>
            <person name="Sugiura M."/>
            <person name="Burr B."/>
            <person name="Sasaki T."/>
        </authorList>
    </citation>
    <scope>NUCLEOTIDE SEQUENCE [LARGE SCALE GENOMIC DNA]</scope>
    <source>
        <strain evidence="5">cv. Nipponbare</strain>
    </source>
</reference>
<proteinExistence type="predicted"/>
<feature type="compositionally biased region" description="Basic and acidic residues" evidence="1">
    <location>
        <begin position="124"/>
        <end position="134"/>
    </location>
</feature>
<feature type="signal peptide" evidence="2">
    <location>
        <begin position="1"/>
        <end position="31"/>
    </location>
</feature>
<dbReference type="Proteomes" id="UP000000763">
    <property type="component" value="Chromosome 1"/>
</dbReference>
<dbReference type="EMBL" id="AP003336">
    <property type="protein sequence ID" value="BAD53189.1"/>
    <property type="molecule type" value="Genomic_DNA"/>
</dbReference>
<gene>
    <name evidence="3" type="ORF">B1045F02.63</name>
    <name evidence="4" type="ORF">B1151H08.22</name>
</gene>
<feature type="compositionally biased region" description="Low complexity" evidence="1">
    <location>
        <begin position="59"/>
        <end position="69"/>
    </location>
</feature>